<dbReference type="AlphaFoldDB" id="A0A4P7KXN7"/>
<gene>
    <name evidence="2" type="ORF">ArsFIN_34780</name>
    <name evidence="3" type="ORF">QE210_14545</name>
    <name evidence="4" type="ORF">QE258_16495</name>
</gene>
<dbReference type="InterPro" id="IPR005619">
    <property type="entry name" value="Uncharacterised_YajG"/>
</dbReference>
<dbReference type="PROSITE" id="PS51257">
    <property type="entry name" value="PROKAR_LIPOPROTEIN"/>
    <property type="match status" value="1"/>
</dbReference>
<dbReference type="EMBL" id="CP123504">
    <property type="protein sequence ID" value="WGM01046.1"/>
    <property type="molecule type" value="Genomic_DNA"/>
</dbReference>
<dbReference type="EMBL" id="CP123523">
    <property type="protein sequence ID" value="WGM05132.1"/>
    <property type="molecule type" value="Genomic_DNA"/>
</dbReference>
<evidence type="ECO:0000313" key="6">
    <source>
        <dbReference type="Proteomes" id="UP001177592"/>
    </source>
</evidence>
<dbReference type="Proteomes" id="UP001177592">
    <property type="component" value="Chromosome"/>
</dbReference>
<proteinExistence type="predicted"/>
<keyword evidence="2" id="KW-0449">Lipoprotein</keyword>
<reference evidence="3" key="2">
    <citation type="submission" date="2023-04" db="EMBL/GenBank/DDBJ databases">
        <title>Genome dynamics across the evolutionary transition to endosymbiosis.</title>
        <authorList>
            <person name="Siozios S."/>
            <person name="Nadal-Jimenez P."/>
            <person name="Azagi T."/>
            <person name="Sprong H."/>
            <person name="Frost C.L."/>
            <person name="Parratt S.R."/>
            <person name="Taylor G."/>
            <person name="Brettell L."/>
            <person name="Lew K.C."/>
            <person name="Croft L."/>
            <person name="King K.C."/>
            <person name="Brockhurst M.A."/>
            <person name="Hypsa V."/>
            <person name="Novakova E."/>
            <person name="Darby A.C."/>
            <person name="Hurst G.D.D."/>
        </authorList>
    </citation>
    <scope>NUCLEOTIDE SEQUENCE</scope>
    <source>
        <strain evidence="4">ANv_CAN</strain>
        <strain evidence="3">APv</strain>
    </source>
</reference>
<dbReference type="Proteomes" id="UP000295134">
    <property type="component" value="Chromosome"/>
</dbReference>
<protein>
    <submittedName>
        <fullName evidence="2">Putative lipoprotein</fullName>
    </submittedName>
    <submittedName>
        <fullName evidence="3">YajG family lipoprotein</fullName>
    </submittedName>
</protein>
<dbReference type="NCBIfam" id="NF008637">
    <property type="entry name" value="PRK11627.1"/>
    <property type="match status" value="1"/>
</dbReference>
<reference evidence="2 5" key="1">
    <citation type="submission" date="2019-03" db="EMBL/GenBank/DDBJ databases">
        <title>Long-read sequencing reveals hyperdense prophage content in a complex bacterial symbiont genome.</title>
        <authorList>
            <person name="Frost C.L."/>
            <person name="Siozios S."/>
            <person name="Nadal-Jimenez P."/>
            <person name="Brockhurst M.A."/>
            <person name="King K.C."/>
            <person name="Darby A.C."/>
            <person name="Hurst G.D.D."/>
        </authorList>
    </citation>
    <scope>NUCLEOTIDE SEQUENCE [LARGE SCALE GENOMIC DNA]</scope>
    <source>
        <strain evidence="2 5">FIN</strain>
    </source>
</reference>
<dbReference type="KEGG" id="ans:ArsFIN_34780"/>
<evidence type="ECO:0000256" key="1">
    <source>
        <dbReference type="SAM" id="SignalP"/>
    </source>
</evidence>
<dbReference type="Pfam" id="PF03923">
    <property type="entry name" value="Lipoprotein_16"/>
    <property type="match status" value="1"/>
</dbReference>
<feature type="chain" id="PRO_5044607032" evidence="1">
    <location>
        <begin position="24"/>
        <end position="194"/>
    </location>
</feature>
<dbReference type="Proteomes" id="UP001177595">
    <property type="component" value="Chromosome"/>
</dbReference>
<keyword evidence="1" id="KW-0732">Signal</keyword>
<dbReference type="GeneID" id="96878398"/>
<evidence type="ECO:0000313" key="5">
    <source>
        <dbReference type="Proteomes" id="UP000295134"/>
    </source>
</evidence>
<dbReference type="RefSeq" id="WP_026821473.1">
    <property type="nucleotide sequence ID" value="NZ_CP038613.1"/>
</dbReference>
<organism evidence="2 5">
    <name type="scientific">Arsenophonus nasoniae</name>
    <name type="common">son-killer infecting Nasonia vitripennis</name>
    <dbReference type="NCBI Taxonomy" id="638"/>
    <lineage>
        <taxon>Bacteria</taxon>
        <taxon>Pseudomonadati</taxon>
        <taxon>Pseudomonadota</taxon>
        <taxon>Gammaproteobacteria</taxon>
        <taxon>Enterobacterales</taxon>
        <taxon>Morganellaceae</taxon>
        <taxon>Arsenophonus</taxon>
    </lineage>
</organism>
<dbReference type="SUPFAM" id="SSF159594">
    <property type="entry name" value="XCC0632-like"/>
    <property type="match status" value="1"/>
</dbReference>
<dbReference type="EMBL" id="CP038613">
    <property type="protein sequence ID" value="QBY44891.1"/>
    <property type="molecule type" value="Genomic_DNA"/>
</dbReference>
<evidence type="ECO:0000313" key="3">
    <source>
        <dbReference type="EMBL" id="WGM01046.1"/>
    </source>
</evidence>
<accession>A0A4P7KXN7</accession>
<evidence type="ECO:0000313" key="4">
    <source>
        <dbReference type="EMBL" id="WGM05132.1"/>
    </source>
</evidence>
<keyword evidence="6" id="KW-1185">Reference proteome</keyword>
<feature type="signal peptide" evidence="1">
    <location>
        <begin position="1"/>
        <end position="23"/>
    </location>
</feature>
<name>A0A4P7KXN7_9GAMM</name>
<evidence type="ECO:0000313" key="2">
    <source>
        <dbReference type="EMBL" id="QBY44891.1"/>
    </source>
</evidence>
<sequence>MLKNTFCLIFALLISLGLMGCVAQSNTLSIDPNITLPTQDPTIRAVSINITSIDKRSSTALAEVNRNATLAVLKPSRDLRYLLQEALEKQMVARGYTISAPANINLQIVLNKLYADVQEGSLRHNITVDVAISVVAMASNGSTSTRTYTRSYNEQGPLEASNEKIANAINKALTDIMADMANDPETSQFIKQNK</sequence>